<dbReference type="FunFam" id="1.50.40.10:FF:000005">
    <property type="entry name" value="Mitochondrial phosphate carrier protein 2"/>
    <property type="match status" value="1"/>
</dbReference>
<comment type="caution">
    <text evidence="14">The sequence shown here is derived from an EMBL/GenBank/DDBJ whole genome shotgun (WGS) entry which is preliminary data.</text>
</comment>
<name>A0A9D4Z793_ADICA</name>
<evidence type="ECO:0000313" key="14">
    <source>
        <dbReference type="EMBL" id="KAI5063232.1"/>
    </source>
</evidence>
<feature type="region of interest" description="Disordered" evidence="13">
    <location>
        <begin position="22"/>
        <end position="51"/>
    </location>
</feature>
<dbReference type="GO" id="GO:1990547">
    <property type="term" value="P:mitochondrial phosphate ion transmembrane transport"/>
    <property type="evidence" value="ECO:0007669"/>
    <property type="project" value="InterPro"/>
</dbReference>
<comment type="similarity">
    <text evidence="2 12">Belongs to the mitochondrial carrier (TC 2.A.29) family.</text>
</comment>
<dbReference type="PROSITE" id="PS50920">
    <property type="entry name" value="SOLCAR"/>
    <property type="match status" value="3"/>
</dbReference>
<dbReference type="PANTHER" id="PTHR45671:SF10">
    <property type="entry name" value="SOLUTE CARRIER FAMILY 25 MEMBER 3"/>
    <property type="match status" value="1"/>
</dbReference>
<evidence type="ECO:0000256" key="11">
    <source>
        <dbReference type="PROSITE-ProRule" id="PRU00282"/>
    </source>
</evidence>
<dbReference type="SUPFAM" id="SSF103506">
    <property type="entry name" value="Mitochondrial carrier"/>
    <property type="match status" value="1"/>
</dbReference>
<evidence type="ECO:0000256" key="4">
    <source>
        <dbReference type="ARBA" id="ARBA00022692"/>
    </source>
</evidence>
<dbReference type="Pfam" id="PF00153">
    <property type="entry name" value="Mito_carr"/>
    <property type="match status" value="2"/>
</dbReference>
<dbReference type="InterPro" id="IPR023395">
    <property type="entry name" value="MCP_dom_sf"/>
</dbReference>
<evidence type="ECO:0000256" key="1">
    <source>
        <dbReference type="ARBA" id="ARBA00004448"/>
    </source>
</evidence>
<accession>A0A9D4Z793</accession>
<feature type="repeat" description="Solcar" evidence="11">
    <location>
        <begin position="175"/>
        <end position="259"/>
    </location>
</feature>
<evidence type="ECO:0000256" key="5">
    <source>
        <dbReference type="ARBA" id="ARBA00022737"/>
    </source>
</evidence>
<evidence type="ECO:0000256" key="6">
    <source>
        <dbReference type="ARBA" id="ARBA00022792"/>
    </source>
</evidence>
<keyword evidence="15" id="KW-1185">Reference proteome</keyword>
<protein>
    <submittedName>
        <fullName evidence="14">Uncharacterized protein</fullName>
    </submittedName>
</protein>
<organism evidence="14 15">
    <name type="scientific">Adiantum capillus-veneris</name>
    <name type="common">Maidenhair fern</name>
    <dbReference type="NCBI Taxonomy" id="13818"/>
    <lineage>
        <taxon>Eukaryota</taxon>
        <taxon>Viridiplantae</taxon>
        <taxon>Streptophyta</taxon>
        <taxon>Embryophyta</taxon>
        <taxon>Tracheophyta</taxon>
        <taxon>Polypodiopsida</taxon>
        <taxon>Polypodiidae</taxon>
        <taxon>Polypodiales</taxon>
        <taxon>Pteridineae</taxon>
        <taxon>Pteridaceae</taxon>
        <taxon>Vittarioideae</taxon>
        <taxon>Adiantum</taxon>
    </lineage>
</organism>
<evidence type="ECO:0000256" key="13">
    <source>
        <dbReference type="SAM" id="MobiDB-lite"/>
    </source>
</evidence>
<comment type="subcellular location">
    <subcellularLocation>
        <location evidence="1">Mitochondrion inner membrane</location>
        <topology evidence="1">Multi-pass membrane protein</topology>
    </subcellularLocation>
</comment>
<keyword evidence="9" id="KW-0496">Mitochondrion</keyword>
<dbReference type="PANTHER" id="PTHR45671">
    <property type="entry name" value="SOLUTE CARRIER FAMILY 25 (MITOCHONDRIAL CARRIER PHOSPHATE CARRIER), MEMBER 3, LIKE-RELATED-RELATED"/>
    <property type="match status" value="1"/>
</dbReference>
<evidence type="ECO:0000256" key="12">
    <source>
        <dbReference type="RuleBase" id="RU000488"/>
    </source>
</evidence>
<evidence type="ECO:0000313" key="15">
    <source>
        <dbReference type="Proteomes" id="UP000886520"/>
    </source>
</evidence>
<evidence type="ECO:0000256" key="9">
    <source>
        <dbReference type="ARBA" id="ARBA00023128"/>
    </source>
</evidence>
<dbReference type="OrthoDB" id="427452at2759"/>
<proteinExistence type="inferred from homology"/>
<dbReference type="InterPro" id="IPR044677">
    <property type="entry name" value="SLC25A3/Pic2/Mir1-like"/>
</dbReference>
<dbReference type="GO" id="GO:0005315">
    <property type="term" value="F:phosphate transmembrane transporter activity"/>
    <property type="evidence" value="ECO:0007669"/>
    <property type="project" value="InterPro"/>
</dbReference>
<keyword evidence="6" id="KW-0999">Mitochondrion inner membrane</keyword>
<dbReference type="Proteomes" id="UP000886520">
    <property type="component" value="Chromosome 21"/>
</dbReference>
<evidence type="ECO:0000256" key="3">
    <source>
        <dbReference type="ARBA" id="ARBA00022448"/>
    </source>
</evidence>
<evidence type="ECO:0000256" key="2">
    <source>
        <dbReference type="ARBA" id="ARBA00006375"/>
    </source>
</evidence>
<feature type="repeat" description="Solcar" evidence="11">
    <location>
        <begin position="78"/>
        <end position="162"/>
    </location>
</feature>
<keyword evidence="7" id="KW-0809">Transit peptide</keyword>
<feature type="repeat" description="Solcar" evidence="11">
    <location>
        <begin position="276"/>
        <end position="355"/>
    </location>
</feature>
<dbReference type="AlphaFoldDB" id="A0A9D4Z793"/>
<keyword evidence="4 11" id="KW-0812">Transmembrane</keyword>
<gene>
    <name evidence="14" type="ORF">GOP47_0021779</name>
</gene>
<reference evidence="14" key="1">
    <citation type="submission" date="2021-01" db="EMBL/GenBank/DDBJ databases">
        <title>Adiantum capillus-veneris genome.</title>
        <authorList>
            <person name="Fang Y."/>
            <person name="Liao Q."/>
        </authorList>
    </citation>
    <scope>NUCLEOTIDE SEQUENCE</scope>
    <source>
        <strain evidence="14">H3</strain>
        <tissue evidence="14">Leaf</tissue>
    </source>
</reference>
<keyword evidence="3 12" id="KW-0813">Transport</keyword>
<keyword evidence="8" id="KW-1133">Transmembrane helix</keyword>
<keyword evidence="10 11" id="KW-0472">Membrane</keyword>
<sequence length="374" mass="40279">MMSNPSSDQKRVSALPAHLYSFPSSSPSRFSTNPSRFVTNPPQQSQPSAESFNLNRLPAPFVASPMENPRKIELFSPQYFAGCAVGGLLACGITHLGVTPFDVAKVNIQIDPIKYSGTVGAFRTIIQEQGVRGLARGWAPTLVGYSAQGAGKYGLYEYFKKYYTDLAGPEAGKKYKTALYLAGSASAEIIADIALCPFEAVKVRVQTQPGFARGLADGLPKLMHMEGIAGIYKGMGALWARQVPYTMMKFATFENTVEAFYTHIVPYPKEECSVFTQLGISFTSGYIAGIACAVVSHPADNLVSYLNKAEGATMGQALKEMGLWTLFTRGLPLRIAMIGTLTAAQWSIYDSVKVFLGIPTTGGSSQESLPLLAS</sequence>
<keyword evidence="5" id="KW-0677">Repeat</keyword>
<evidence type="ECO:0000256" key="10">
    <source>
        <dbReference type="ARBA" id="ARBA00023136"/>
    </source>
</evidence>
<dbReference type="GO" id="GO:0005743">
    <property type="term" value="C:mitochondrial inner membrane"/>
    <property type="evidence" value="ECO:0007669"/>
    <property type="project" value="UniProtKB-SubCell"/>
</dbReference>
<evidence type="ECO:0000256" key="8">
    <source>
        <dbReference type="ARBA" id="ARBA00022989"/>
    </source>
</evidence>
<evidence type="ECO:0000256" key="7">
    <source>
        <dbReference type="ARBA" id="ARBA00022946"/>
    </source>
</evidence>
<feature type="compositionally biased region" description="Polar residues" evidence="13">
    <location>
        <begin position="38"/>
        <end position="51"/>
    </location>
</feature>
<dbReference type="InterPro" id="IPR018108">
    <property type="entry name" value="MCP_transmembrane"/>
</dbReference>
<feature type="compositionally biased region" description="Low complexity" evidence="13">
    <location>
        <begin position="22"/>
        <end position="37"/>
    </location>
</feature>
<dbReference type="Gene3D" id="1.50.40.10">
    <property type="entry name" value="Mitochondrial carrier domain"/>
    <property type="match status" value="1"/>
</dbReference>
<dbReference type="EMBL" id="JABFUD020000021">
    <property type="protein sequence ID" value="KAI5063232.1"/>
    <property type="molecule type" value="Genomic_DNA"/>
</dbReference>